<proteinExistence type="predicted"/>
<name>A0A0N4X762_HAEPC</name>
<reference evidence="1" key="1">
    <citation type="submission" date="2017-02" db="UniProtKB">
        <authorList>
            <consortium name="WormBaseParasite"/>
        </authorList>
    </citation>
    <scope>IDENTIFICATION</scope>
</reference>
<dbReference type="WBParaSite" id="HPLM_0002020401-mRNA-1">
    <property type="protein sequence ID" value="HPLM_0002020401-mRNA-1"/>
    <property type="gene ID" value="HPLM_0002020401"/>
</dbReference>
<evidence type="ECO:0000313" key="1">
    <source>
        <dbReference type="WBParaSite" id="HPLM_0002020401-mRNA-1"/>
    </source>
</evidence>
<dbReference type="AlphaFoldDB" id="A0A0N4X762"/>
<sequence>LSSIKEQSECSRVVCVVSKELYGSTIATYFQVRGFSITAKGRATKLGSSFISPQSL</sequence>
<accession>A0A0N4X762</accession>
<protein>
    <submittedName>
        <fullName evidence="1">Rhodanese domain-containing protein</fullName>
    </submittedName>
</protein>
<organism evidence="1">
    <name type="scientific">Haemonchus placei</name>
    <name type="common">Barber's pole worm</name>
    <dbReference type="NCBI Taxonomy" id="6290"/>
    <lineage>
        <taxon>Eukaryota</taxon>
        <taxon>Metazoa</taxon>
        <taxon>Ecdysozoa</taxon>
        <taxon>Nematoda</taxon>
        <taxon>Chromadorea</taxon>
        <taxon>Rhabditida</taxon>
        <taxon>Rhabditina</taxon>
        <taxon>Rhabditomorpha</taxon>
        <taxon>Strongyloidea</taxon>
        <taxon>Trichostrongylidae</taxon>
        <taxon>Haemonchus</taxon>
    </lineage>
</organism>